<feature type="transmembrane region" description="Helical" evidence="10">
    <location>
        <begin position="151"/>
        <end position="174"/>
    </location>
</feature>
<protein>
    <recommendedName>
        <fullName evidence="10">Palmitoyltransferase</fullName>
        <ecNumber evidence="10">2.3.1.225</ecNumber>
    </recommendedName>
</protein>
<keyword evidence="13" id="KW-1185">Reference proteome</keyword>
<evidence type="ECO:0000256" key="5">
    <source>
        <dbReference type="ARBA" id="ARBA00023136"/>
    </source>
</evidence>
<evidence type="ECO:0000313" key="12">
    <source>
        <dbReference type="EMBL" id="SCU84349.1"/>
    </source>
</evidence>
<comment type="domain">
    <text evidence="10">The DHHC domain is required for palmitoyltransferase activity.</text>
</comment>
<dbReference type="AlphaFoldDB" id="A0A1G4J3N5"/>
<dbReference type="PANTHER" id="PTHR12246">
    <property type="entry name" value="PALMITOYLTRANSFERASE ZDHHC16"/>
    <property type="match status" value="1"/>
</dbReference>
<gene>
    <name evidence="12" type="ORF">LAME_0C09142G</name>
</gene>
<evidence type="ECO:0000256" key="4">
    <source>
        <dbReference type="ARBA" id="ARBA00022989"/>
    </source>
</evidence>
<accession>A0A1G4J3N5</accession>
<proteinExistence type="inferred from homology"/>
<feature type="transmembrane region" description="Helical" evidence="10">
    <location>
        <begin position="186"/>
        <end position="211"/>
    </location>
</feature>
<keyword evidence="3 10" id="KW-0812">Transmembrane</keyword>
<dbReference type="InterPro" id="IPR039859">
    <property type="entry name" value="PFA4/ZDH16/20/ERF2-like"/>
</dbReference>
<keyword evidence="4 10" id="KW-1133">Transmembrane helix</keyword>
<reference evidence="13" key="1">
    <citation type="submission" date="2016-03" db="EMBL/GenBank/DDBJ databases">
        <authorList>
            <person name="Devillers Hugo."/>
        </authorList>
    </citation>
    <scope>NUCLEOTIDE SEQUENCE [LARGE SCALE GENOMIC DNA]</scope>
</reference>
<keyword evidence="8 10" id="KW-0012">Acyltransferase</keyword>
<dbReference type="Pfam" id="PF01529">
    <property type="entry name" value="DHHC"/>
    <property type="match status" value="1"/>
</dbReference>
<organism evidence="12 13">
    <name type="scientific">Lachancea meyersii CBS 8951</name>
    <dbReference type="NCBI Taxonomy" id="1266667"/>
    <lineage>
        <taxon>Eukaryota</taxon>
        <taxon>Fungi</taxon>
        <taxon>Dikarya</taxon>
        <taxon>Ascomycota</taxon>
        <taxon>Saccharomycotina</taxon>
        <taxon>Saccharomycetes</taxon>
        <taxon>Saccharomycetales</taxon>
        <taxon>Saccharomycetaceae</taxon>
        <taxon>Lachancea</taxon>
    </lineage>
</organism>
<keyword evidence="2 10" id="KW-0808">Transferase</keyword>
<evidence type="ECO:0000256" key="7">
    <source>
        <dbReference type="ARBA" id="ARBA00023288"/>
    </source>
</evidence>
<evidence type="ECO:0000313" key="13">
    <source>
        <dbReference type="Proteomes" id="UP000191144"/>
    </source>
</evidence>
<dbReference type="PROSITE" id="PS50216">
    <property type="entry name" value="DHHC"/>
    <property type="match status" value="1"/>
</dbReference>
<keyword evidence="5 10" id="KW-0472">Membrane</keyword>
<evidence type="ECO:0000256" key="8">
    <source>
        <dbReference type="ARBA" id="ARBA00023315"/>
    </source>
</evidence>
<evidence type="ECO:0000256" key="2">
    <source>
        <dbReference type="ARBA" id="ARBA00022679"/>
    </source>
</evidence>
<evidence type="ECO:0000256" key="6">
    <source>
        <dbReference type="ARBA" id="ARBA00023139"/>
    </source>
</evidence>
<comment type="similarity">
    <text evidence="10">Belongs to the DHHC palmitoyltransferase family.</text>
</comment>
<keyword evidence="7" id="KW-0449">Lipoprotein</keyword>
<name>A0A1G4J3N5_9SACH</name>
<dbReference type="EMBL" id="LT598479">
    <property type="protein sequence ID" value="SCU84349.1"/>
    <property type="molecule type" value="Genomic_DNA"/>
</dbReference>
<comment type="subcellular location">
    <subcellularLocation>
        <location evidence="1">Membrane</location>
        <topology evidence="1">Multi-pass membrane protein</topology>
    </subcellularLocation>
</comment>
<sequence>MVDCSQISSLFPKCLTVFLFSFTAVNTVSNVSVFRGPGSLLLGITLSLSFYTYFKVCKVGAGSPLDFPALRISNLKAAEQGLELPPKFLTEKSVTLKRNGRYRFCRECMVWKPDRCHHCSGCNICILRMDHHCPWFAACVGFRNQRYFIHFLLYALTYSIIIFFWVGTDLLLWFRQEKYQERTINLSLLLVWILSVVVTISMAFFTGYSVYMVTANQTTIEMYESSEQRSQVSLLDEMRGTQTQLHTNVFDLGSALRNWKAIMGQAWYEWVLPIQTFVQVRNMHSLDESGLYFEVNSDLERQVSESMNLQEQLMRRLTPRSSYGNGELRPIDFAV</sequence>
<dbReference type="InterPro" id="IPR001594">
    <property type="entry name" value="Palmitoyltrfase_DHHC"/>
</dbReference>
<dbReference type="GO" id="GO:0019706">
    <property type="term" value="F:protein-cysteine S-palmitoyltransferase activity"/>
    <property type="evidence" value="ECO:0007669"/>
    <property type="project" value="UniProtKB-EC"/>
</dbReference>
<evidence type="ECO:0000256" key="1">
    <source>
        <dbReference type="ARBA" id="ARBA00004141"/>
    </source>
</evidence>
<evidence type="ECO:0000256" key="3">
    <source>
        <dbReference type="ARBA" id="ARBA00022692"/>
    </source>
</evidence>
<dbReference type="OrthoDB" id="302728at2759"/>
<evidence type="ECO:0000256" key="10">
    <source>
        <dbReference type="RuleBase" id="RU079119"/>
    </source>
</evidence>
<dbReference type="EC" id="2.3.1.225" evidence="10"/>
<dbReference type="GO" id="GO:0016020">
    <property type="term" value="C:membrane"/>
    <property type="evidence" value="ECO:0007669"/>
    <property type="project" value="UniProtKB-SubCell"/>
</dbReference>
<dbReference type="Proteomes" id="UP000191144">
    <property type="component" value="Chromosome C"/>
</dbReference>
<comment type="catalytic activity">
    <reaction evidence="9 10">
        <text>L-cysteinyl-[protein] + hexadecanoyl-CoA = S-hexadecanoyl-L-cysteinyl-[protein] + CoA</text>
        <dbReference type="Rhea" id="RHEA:36683"/>
        <dbReference type="Rhea" id="RHEA-COMP:10131"/>
        <dbReference type="Rhea" id="RHEA-COMP:11032"/>
        <dbReference type="ChEBI" id="CHEBI:29950"/>
        <dbReference type="ChEBI" id="CHEBI:57287"/>
        <dbReference type="ChEBI" id="CHEBI:57379"/>
        <dbReference type="ChEBI" id="CHEBI:74151"/>
        <dbReference type="EC" id="2.3.1.225"/>
    </reaction>
</comment>
<feature type="domain" description="Palmitoyltransferase DHHC" evidence="11">
    <location>
        <begin position="100"/>
        <end position="225"/>
    </location>
</feature>
<keyword evidence="6" id="KW-0564">Palmitate</keyword>
<evidence type="ECO:0000256" key="9">
    <source>
        <dbReference type="ARBA" id="ARBA00048048"/>
    </source>
</evidence>
<evidence type="ECO:0000259" key="11">
    <source>
        <dbReference type="Pfam" id="PF01529"/>
    </source>
</evidence>